<accession>A0A4U6WBP4</accession>
<dbReference type="AlphaFoldDB" id="A0A4U6WBP4"/>
<keyword evidence="1" id="KW-0812">Transmembrane</keyword>
<feature type="transmembrane region" description="Helical" evidence="1">
    <location>
        <begin position="38"/>
        <end position="56"/>
    </location>
</feature>
<gene>
    <name evidence="2" type="ORF">SEVIR_1G108200v2</name>
</gene>
<proteinExistence type="predicted"/>
<organism evidence="2 3">
    <name type="scientific">Setaria viridis</name>
    <name type="common">Green bristlegrass</name>
    <name type="synonym">Setaria italica subsp. viridis</name>
    <dbReference type="NCBI Taxonomy" id="4556"/>
    <lineage>
        <taxon>Eukaryota</taxon>
        <taxon>Viridiplantae</taxon>
        <taxon>Streptophyta</taxon>
        <taxon>Embryophyta</taxon>
        <taxon>Tracheophyta</taxon>
        <taxon>Spermatophyta</taxon>
        <taxon>Magnoliopsida</taxon>
        <taxon>Liliopsida</taxon>
        <taxon>Poales</taxon>
        <taxon>Poaceae</taxon>
        <taxon>PACMAD clade</taxon>
        <taxon>Panicoideae</taxon>
        <taxon>Panicodae</taxon>
        <taxon>Paniceae</taxon>
        <taxon>Cenchrinae</taxon>
        <taxon>Setaria</taxon>
    </lineage>
</organism>
<feature type="transmembrane region" description="Helical" evidence="1">
    <location>
        <begin position="90"/>
        <end position="110"/>
    </location>
</feature>
<protein>
    <submittedName>
        <fullName evidence="2">Uncharacterized protein</fullName>
    </submittedName>
</protein>
<dbReference type="Gramene" id="TKW38389">
    <property type="protein sequence ID" value="TKW38389"/>
    <property type="gene ID" value="SEVIR_1G108200v2"/>
</dbReference>
<evidence type="ECO:0000313" key="3">
    <source>
        <dbReference type="Proteomes" id="UP000298652"/>
    </source>
</evidence>
<name>A0A4U6WBP4_SETVI</name>
<dbReference type="EMBL" id="CM016552">
    <property type="protein sequence ID" value="TKW38389.1"/>
    <property type="molecule type" value="Genomic_DNA"/>
</dbReference>
<reference evidence="2" key="1">
    <citation type="submission" date="2019-03" db="EMBL/GenBank/DDBJ databases">
        <title>WGS assembly of Setaria viridis.</title>
        <authorList>
            <person name="Huang P."/>
            <person name="Jenkins J."/>
            <person name="Grimwood J."/>
            <person name="Barry K."/>
            <person name="Healey A."/>
            <person name="Mamidi S."/>
            <person name="Sreedasyam A."/>
            <person name="Shu S."/>
            <person name="Feldman M."/>
            <person name="Wu J."/>
            <person name="Yu Y."/>
            <person name="Chen C."/>
            <person name="Johnson J."/>
            <person name="Rokhsar D."/>
            <person name="Baxter I."/>
            <person name="Schmutz J."/>
            <person name="Brutnell T."/>
            <person name="Kellogg E."/>
        </authorList>
    </citation>
    <scope>NUCLEOTIDE SEQUENCE [LARGE SCALE GENOMIC DNA]</scope>
</reference>
<feature type="transmembrane region" description="Helical" evidence="1">
    <location>
        <begin position="63"/>
        <end position="78"/>
    </location>
</feature>
<keyword evidence="3" id="KW-1185">Reference proteome</keyword>
<keyword evidence="1" id="KW-0472">Membrane</keyword>
<keyword evidence="1" id="KW-1133">Transmembrane helix</keyword>
<evidence type="ECO:0000313" key="2">
    <source>
        <dbReference type="EMBL" id="TKW38389.1"/>
    </source>
</evidence>
<evidence type="ECO:0000256" key="1">
    <source>
        <dbReference type="SAM" id="Phobius"/>
    </source>
</evidence>
<sequence>MSPLTTQSELLEHLKFQFLKNQILGDHLVSATVHEFDSTSIIFHKVFLLIILWLYCRHEEERRNLIILCIFILFYFRHKFHSWTARGYGIHQALSIFLGCGIIFPMTSIWHGQMI</sequence>
<dbReference type="Proteomes" id="UP000298652">
    <property type="component" value="Chromosome 1"/>
</dbReference>